<evidence type="ECO:0000313" key="7">
    <source>
        <dbReference type="Proteomes" id="UP001529491"/>
    </source>
</evidence>
<evidence type="ECO:0000256" key="2">
    <source>
        <dbReference type="ARBA" id="ARBA00022722"/>
    </source>
</evidence>
<dbReference type="Pfam" id="PF00929">
    <property type="entry name" value="RNase_T"/>
    <property type="match status" value="1"/>
</dbReference>
<reference evidence="6 7" key="1">
    <citation type="submission" date="2023-10" db="EMBL/GenBank/DDBJ databases">
        <title>Complete genome sequence of Shewanella sp. DAU334.</title>
        <authorList>
            <person name="Lee Y.-S."/>
            <person name="Jeong H.-R."/>
            <person name="Hwang E.-J."/>
            <person name="Choi Y.-L."/>
            <person name="Kim G.-D."/>
        </authorList>
    </citation>
    <scope>NUCLEOTIDE SEQUENCE [LARGE SCALE GENOMIC DNA]</scope>
    <source>
        <strain evidence="6 7">DAU334</strain>
    </source>
</reference>
<dbReference type="InterPro" id="IPR006054">
    <property type="entry name" value="DnaQ"/>
</dbReference>
<sequence>MTHFTTTSHAQRTPPLSNNNANTVIVLDFETTGLSPNQGDRAIEIGAVMLKDGIVVERFQELMNPGFRVSGFIESYTGITNQMLSSAAPCEEVMERFADFIGDYNMVAHNASFDQRFLDAELKLIDRQYTGQFACSMLIARRLYQDAPNHKLGSLINYKQIKHDGVFHRALADSEMTADLWLVMLNDLKLQHDIVNPEFKLMQKITKQSKANVMQYLSRYAK</sequence>
<gene>
    <name evidence="6" type="ORF">RGE70_10045</name>
</gene>
<keyword evidence="3 6" id="KW-0378">Hydrolase</keyword>
<dbReference type="PANTHER" id="PTHR30231:SF37">
    <property type="entry name" value="EXODEOXYRIBONUCLEASE 10"/>
    <property type="match status" value="1"/>
</dbReference>
<dbReference type="SMART" id="SM00479">
    <property type="entry name" value="EXOIII"/>
    <property type="match status" value="1"/>
</dbReference>
<evidence type="ECO:0000313" key="6">
    <source>
        <dbReference type="EMBL" id="WOT03694.1"/>
    </source>
</evidence>
<protein>
    <recommendedName>
        <fullName evidence="1">DNA-directed DNA polymerase</fullName>
        <ecNumber evidence="1">2.7.7.7</ecNumber>
    </recommendedName>
</protein>
<evidence type="ECO:0000256" key="3">
    <source>
        <dbReference type="ARBA" id="ARBA00022839"/>
    </source>
</evidence>
<dbReference type="CDD" id="cd06127">
    <property type="entry name" value="DEDDh"/>
    <property type="match status" value="1"/>
</dbReference>
<dbReference type="RefSeq" id="WP_310471318.1">
    <property type="nucleotide sequence ID" value="NZ_CP136522.1"/>
</dbReference>
<organism evidence="6 7">
    <name type="scientific">Shewanella youngdeokensis</name>
    <dbReference type="NCBI Taxonomy" id="2999068"/>
    <lineage>
        <taxon>Bacteria</taxon>
        <taxon>Pseudomonadati</taxon>
        <taxon>Pseudomonadota</taxon>
        <taxon>Gammaproteobacteria</taxon>
        <taxon>Alteromonadales</taxon>
        <taxon>Shewanellaceae</taxon>
        <taxon>Shewanella</taxon>
    </lineage>
</organism>
<evidence type="ECO:0000256" key="4">
    <source>
        <dbReference type="ARBA" id="ARBA00049244"/>
    </source>
</evidence>
<dbReference type="EMBL" id="CP136522">
    <property type="protein sequence ID" value="WOT03694.1"/>
    <property type="molecule type" value="Genomic_DNA"/>
</dbReference>
<keyword evidence="7" id="KW-1185">Reference proteome</keyword>
<evidence type="ECO:0000256" key="1">
    <source>
        <dbReference type="ARBA" id="ARBA00012417"/>
    </source>
</evidence>
<name>A0ABZ0JTQ8_9GAMM</name>
<comment type="catalytic activity">
    <reaction evidence="4">
        <text>DNA(n) + a 2'-deoxyribonucleoside 5'-triphosphate = DNA(n+1) + diphosphate</text>
        <dbReference type="Rhea" id="RHEA:22508"/>
        <dbReference type="Rhea" id="RHEA-COMP:17339"/>
        <dbReference type="Rhea" id="RHEA-COMP:17340"/>
        <dbReference type="ChEBI" id="CHEBI:33019"/>
        <dbReference type="ChEBI" id="CHEBI:61560"/>
        <dbReference type="ChEBI" id="CHEBI:173112"/>
        <dbReference type="EC" id="2.7.7.7"/>
    </reaction>
</comment>
<accession>A0ABZ0JTQ8</accession>
<dbReference type="NCBIfam" id="TIGR00573">
    <property type="entry name" value="dnaq"/>
    <property type="match status" value="1"/>
</dbReference>
<dbReference type="Proteomes" id="UP001529491">
    <property type="component" value="Chromosome"/>
</dbReference>
<dbReference type="PANTHER" id="PTHR30231">
    <property type="entry name" value="DNA POLYMERASE III SUBUNIT EPSILON"/>
    <property type="match status" value="1"/>
</dbReference>
<dbReference type="InterPro" id="IPR012337">
    <property type="entry name" value="RNaseH-like_sf"/>
</dbReference>
<dbReference type="SUPFAM" id="SSF53098">
    <property type="entry name" value="Ribonuclease H-like"/>
    <property type="match status" value="1"/>
</dbReference>
<dbReference type="Gene3D" id="3.30.420.10">
    <property type="entry name" value="Ribonuclease H-like superfamily/Ribonuclease H"/>
    <property type="match status" value="1"/>
</dbReference>
<dbReference type="EC" id="2.7.7.7" evidence="1"/>
<dbReference type="InterPro" id="IPR013520">
    <property type="entry name" value="Ribonucl_H"/>
</dbReference>
<dbReference type="GO" id="GO:0004527">
    <property type="term" value="F:exonuclease activity"/>
    <property type="evidence" value="ECO:0007669"/>
    <property type="project" value="UniProtKB-KW"/>
</dbReference>
<feature type="domain" description="Exonuclease" evidence="5">
    <location>
        <begin position="23"/>
        <end position="190"/>
    </location>
</feature>
<proteinExistence type="predicted"/>
<dbReference type="InterPro" id="IPR036397">
    <property type="entry name" value="RNaseH_sf"/>
</dbReference>
<keyword evidence="3 6" id="KW-0269">Exonuclease</keyword>
<keyword evidence="2" id="KW-0540">Nuclease</keyword>
<evidence type="ECO:0000259" key="5">
    <source>
        <dbReference type="SMART" id="SM00479"/>
    </source>
</evidence>